<sequence>MSGDNNLNLGMKDTPLPPDFTSLFQQFLESQHQLNQYFAVTAQQQQEKQTADHCILRAGND</sequence>
<comment type="caution">
    <text evidence="1">The sequence shown here is derived from an EMBL/GenBank/DDBJ whole genome shotgun (WGS) entry which is preliminary data.</text>
</comment>
<proteinExistence type="predicted"/>
<dbReference type="EMBL" id="CAJVPY010005403">
    <property type="protein sequence ID" value="CAG8642244.1"/>
    <property type="molecule type" value="Genomic_DNA"/>
</dbReference>
<evidence type="ECO:0000313" key="1">
    <source>
        <dbReference type="EMBL" id="CAG8642244.1"/>
    </source>
</evidence>
<accession>A0A9N9DIV8</accession>
<name>A0A9N9DIV8_9GLOM</name>
<reference evidence="1" key="1">
    <citation type="submission" date="2021-06" db="EMBL/GenBank/DDBJ databases">
        <authorList>
            <person name="Kallberg Y."/>
            <person name="Tangrot J."/>
            <person name="Rosling A."/>
        </authorList>
    </citation>
    <scope>NUCLEOTIDE SEQUENCE</scope>
    <source>
        <strain evidence="1">MA453B</strain>
    </source>
</reference>
<gene>
    <name evidence="1" type="ORF">DERYTH_LOCUS9721</name>
</gene>
<keyword evidence="2" id="KW-1185">Reference proteome</keyword>
<evidence type="ECO:0000313" key="2">
    <source>
        <dbReference type="Proteomes" id="UP000789405"/>
    </source>
</evidence>
<organism evidence="1 2">
    <name type="scientific">Dentiscutata erythropus</name>
    <dbReference type="NCBI Taxonomy" id="1348616"/>
    <lineage>
        <taxon>Eukaryota</taxon>
        <taxon>Fungi</taxon>
        <taxon>Fungi incertae sedis</taxon>
        <taxon>Mucoromycota</taxon>
        <taxon>Glomeromycotina</taxon>
        <taxon>Glomeromycetes</taxon>
        <taxon>Diversisporales</taxon>
        <taxon>Gigasporaceae</taxon>
        <taxon>Dentiscutata</taxon>
    </lineage>
</organism>
<dbReference type="AlphaFoldDB" id="A0A9N9DIV8"/>
<dbReference type="Proteomes" id="UP000789405">
    <property type="component" value="Unassembled WGS sequence"/>
</dbReference>
<protein>
    <submittedName>
        <fullName evidence="1">17743_t:CDS:1</fullName>
    </submittedName>
</protein>
<feature type="non-terminal residue" evidence="1">
    <location>
        <position position="61"/>
    </location>
</feature>